<comment type="caution">
    <text evidence="2">The sequence shown here is derived from an EMBL/GenBank/DDBJ whole genome shotgun (WGS) entry which is preliminary data.</text>
</comment>
<evidence type="ECO:0000313" key="2">
    <source>
        <dbReference type="EMBL" id="MDH1438588.1"/>
    </source>
</evidence>
<dbReference type="Pfam" id="PF04229">
    <property type="entry name" value="GrpB"/>
    <property type="match status" value="1"/>
</dbReference>
<sequence length="158" mass="18256">MLRFYAATEYQASCHQKFVYYQRQLLAIIPKAQIEHIGSSAIPYAVSKGDLDIYVAVDAVDFDSAIISISSLGFVEKLDTLRTHELCMLESLQQDDVAIQLVVKNSQWQSFLIFRDRLLKNQNLVMAYNQLKQDSQYLTMDEYRSKKAKFIESVFNQP</sequence>
<dbReference type="PANTHER" id="PTHR34822">
    <property type="entry name" value="GRPB DOMAIN PROTEIN (AFU_ORTHOLOGUE AFUA_1G01530)"/>
    <property type="match status" value="1"/>
</dbReference>
<organism evidence="2 3">
    <name type="scientific">Acinetobacter johnsonii</name>
    <dbReference type="NCBI Taxonomy" id="40214"/>
    <lineage>
        <taxon>Bacteria</taxon>
        <taxon>Pseudomonadati</taxon>
        <taxon>Pseudomonadota</taxon>
        <taxon>Gammaproteobacteria</taxon>
        <taxon>Moraxellales</taxon>
        <taxon>Moraxellaceae</taxon>
        <taxon>Acinetobacter</taxon>
    </lineage>
</organism>
<dbReference type="InterPro" id="IPR043519">
    <property type="entry name" value="NT_sf"/>
</dbReference>
<proteinExistence type="predicted"/>
<dbReference type="Proteomes" id="UP001161567">
    <property type="component" value="Unassembled WGS sequence"/>
</dbReference>
<dbReference type="AlphaFoldDB" id="A0AA42QSR2"/>
<dbReference type="EMBL" id="JAOCIL010000001">
    <property type="protein sequence ID" value="MDH1438588.1"/>
    <property type="molecule type" value="Genomic_DNA"/>
</dbReference>
<dbReference type="SUPFAM" id="SSF81301">
    <property type="entry name" value="Nucleotidyltransferase"/>
    <property type="match status" value="1"/>
</dbReference>
<dbReference type="InterPro" id="IPR007344">
    <property type="entry name" value="GrpB/CoaE"/>
</dbReference>
<accession>A0AA42QSR2</accession>
<dbReference type="EMBL" id="JAOCDR010000054">
    <property type="protein sequence ID" value="MDH0657398.1"/>
    <property type="molecule type" value="Genomic_DNA"/>
</dbReference>
<dbReference type="Proteomes" id="UP001161099">
    <property type="component" value="Unassembled WGS sequence"/>
</dbReference>
<protein>
    <submittedName>
        <fullName evidence="2">GrpB family protein</fullName>
    </submittedName>
</protein>
<name>A0AA42QSR2_ACIJO</name>
<dbReference type="Gene3D" id="3.30.460.10">
    <property type="entry name" value="Beta Polymerase, domain 2"/>
    <property type="match status" value="1"/>
</dbReference>
<dbReference type="PANTHER" id="PTHR34822:SF1">
    <property type="entry name" value="GRPB FAMILY PROTEIN"/>
    <property type="match status" value="1"/>
</dbReference>
<evidence type="ECO:0000313" key="1">
    <source>
        <dbReference type="EMBL" id="MDH0657398.1"/>
    </source>
</evidence>
<gene>
    <name evidence="1" type="ORF">N5D11_14985</name>
    <name evidence="2" type="ORF">N5I27_09460</name>
</gene>
<reference evidence="2" key="1">
    <citation type="submission" date="2022-09" db="EMBL/GenBank/DDBJ databases">
        <title>Intensive care unit water sources are persistently colonized with multi-drug resistant bacteria and are the site of extensive horizontal gene transfer of antibiotic resistance genes.</title>
        <authorList>
            <person name="Diorio-Toth L."/>
        </authorList>
    </citation>
    <scope>NUCLEOTIDE SEQUENCE</scope>
    <source>
        <strain evidence="2">GD03725</strain>
        <strain evidence="1">GD03851</strain>
    </source>
</reference>
<evidence type="ECO:0000313" key="3">
    <source>
        <dbReference type="Proteomes" id="UP001161567"/>
    </source>
</evidence>